<protein>
    <submittedName>
        <fullName evidence="8">Response regulator transcription factor</fullName>
    </submittedName>
</protein>
<dbReference type="PROSITE" id="PS50110">
    <property type="entry name" value="RESPONSE_REGULATORY"/>
    <property type="match status" value="1"/>
</dbReference>
<feature type="modified residue" description="4-aspartylphosphate" evidence="5">
    <location>
        <position position="78"/>
    </location>
</feature>
<dbReference type="PROSITE" id="PS50043">
    <property type="entry name" value="HTH_LUXR_2"/>
    <property type="match status" value="1"/>
</dbReference>
<dbReference type="Pfam" id="PF00072">
    <property type="entry name" value="Response_reg"/>
    <property type="match status" value="1"/>
</dbReference>
<dbReference type="Gene3D" id="3.40.50.2300">
    <property type="match status" value="1"/>
</dbReference>
<evidence type="ECO:0000259" key="7">
    <source>
        <dbReference type="PROSITE" id="PS50110"/>
    </source>
</evidence>
<dbReference type="SMART" id="SM00448">
    <property type="entry name" value="REC"/>
    <property type="match status" value="1"/>
</dbReference>
<evidence type="ECO:0000256" key="2">
    <source>
        <dbReference type="ARBA" id="ARBA00023015"/>
    </source>
</evidence>
<evidence type="ECO:0000313" key="9">
    <source>
        <dbReference type="Proteomes" id="UP001177120"/>
    </source>
</evidence>
<dbReference type="SUPFAM" id="SSF52172">
    <property type="entry name" value="CheY-like"/>
    <property type="match status" value="1"/>
</dbReference>
<evidence type="ECO:0000256" key="4">
    <source>
        <dbReference type="ARBA" id="ARBA00023163"/>
    </source>
</evidence>
<accession>A0ABS2WEN3</accession>
<keyword evidence="2" id="KW-0805">Transcription regulation</keyword>
<keyword evidence="9" id="KW-1185">Reference proteome</keyword>
<sequence>MIKRLSLPALQQSPPSENDPRRLYVIRMVVADRHRLFREGVKRILSQMNRPISFVDCGDGESVLMACRENEPHLVLMDLDLSKGSGVDVTIRLKEEYPRLPIILFSGERETTMVVEAVRAGASGYLPKDVEAEDLVEAVRLVLSGEIYIHPRASGQLVREILRISRQQREMTTTVPEFDVPEWPDILTQREMDVLRLMAQGKNNRSIGDVLYISEKTVKNHVSNILYKLGVQDRTQAVLVALKKGWVRLH</sequence>
<organism evidence="8 9">
    <name type="scientific">Polycladomyces zharkentensis</name>
    <dbReference type="NCBI Taxonomy" id="2807616"/>
    <lineage>
        <taxon>Bacteria</taxon>
        <taxon>Bacillati</taxon>
        <taxon>Bacillota</taxon>
        <taxon>Bacilli</taxon>
        <taxon>Bacillales</taxon>
        <taxon>Thermoactinomycetaceae</taxon>
        <taxon>Polycladomyces</taxon>
    </lineage>
</organism>
<feature type="domain" description="Response regulatory" evidence="7">
    <location>
        <begin position="27"/>
        <end position="143"/>
    </location>
</feature>
<evidence type="ECO:0000256" key="3">
    <source>
        <dbReference type="ARBA" id="ARBA00023125"/>
    </source>
</evidence>
<dbReference type="Proteomes" id="UP001177120">
    <property type="component" value="Unassembled WGS sequence"/>
</dbReference>
<dbReference type="RefSeq" id="WP_205492158.1">
    <property type="nucleotide sequence ID" value="NZ_JAFHAP010000001.1"/>
</dbReference>
<keyword evidence="1 5" id="KW-0597">Phosphoprotein</keyword>
<proteinExistence type="predicted"/>
<feature type="domain" description="HTH luxR-type" evidence="6">
    <location>
        <begin position="180"/>
        <end position="245"/>
    </location>
</feature>
<name>A0ABS2WEN3_9BACL</name>
<comment type="caution">
    <text evidence="8">The sequence shown here is derived from an EMBL/GenBank/DDBJ whole genome shotgun (WGS) entry which is preliminary data.</text>
</comment>
<dbReference type="InterPro" id="IPR039420">
    <property type="entry name" value="WalR-like"/>
</dbReference>
<dbReference type="EMBL" id="JAFHAP010000001">
    <property type="protein sequence ID" value="MBN2908002.1"/>
    <property type="molecule type" value="Genomic_DNA"/>
</dbReference>
<keyword evidence="3" id="KW-0238">DNA-binding</keyword>
<evidence type="ECO:0000256" key="5">
    <source>
        <dbReference type="PROSITE-ProRule" id="PRU00169"/>
    </source>
</evidence>
<evidence type="ECO:0000256" key="1">
    <source>
        <dbReference type="ARBA" id="ARBA00022553"/>
    </source>
</evidence>
<gene>
    <name evidence="8" type="ORF">JQC72_00505</name>
</gene>
<dbReference type="InterPro" id="IPR011006">
    <property type="entry name" value="CheY-like_superfamily"/>
</dbReference>
<evidence type="ECO:0000313" key="8">
    <source>
        <dbReference type="EMBL" id="MBN2908002.1"/>
    </source>
</evidence>
<dbReference type="PANTHER" id="PTHR43214:SF39">
    <property type="entry name" value="TRANSCRIPTIONAL REGULATORY PROTEIN DEGU"/>
    <property type="match status" value="1"/>
</dbReference>
<keyword evidence="4" id="KW-0804">Transcription</keyword>
<dbReference type="CDD" id="cd06170">
    <property type="entry name" value="LuxR_C_like"/>
    <property type="match status" value="1"/>
</dbReference>
<dbReference type="CDD" id="cd17535">
    <property type="entry name" value="REC_NarL-like"/>
    <property type="match status" value="1"/>
</dbReference>
<dbReference type="PANTHER" id="PTHR43214">
    <property type="entry name" value="TWO-COMPONENT RESPONSE REGULATOR"/>
    <property type="match status" value="1"/>
</dbReference>
<evidence type="ECO:0000259" key="6">
    <source>
        <dbReference type="PROSITE" id="PS50043"/>
    </source>
</evidence>
<dbReference type="InterPro" id="IPR016032">
    <property type="entry name" value="Sig_transdc_resp-reg_C-effctor"/>
</dbReference>
<dbReference type="PRINTS" id="PR00038">
    <property type="entry name" value="HTHLUXR"/>
</dbReference>
<dbReference type="InterPro" id="IPR000792">
    <property type="entry name" value="Tscrpt_reg_LuxR_C"/>
</dbReference>
<dbReference type="InterPro" id="IPR001789">
    <property type="entry name" value="Sig_transdc_resp-reg_receiver"/>
</dbReference>
<dbReference type="Pfam" id="PF00196">
    <property type="entry name" value="GerE"/>
    <property type="match status" value="1"/>
</dbReference>
<dbReference type="SUPFAM" id="SSF46894">
    <property type="entry name" value="C-terminal effector domain of the bipartite response regulators"/>
    <property type="match status" value="1"/>
</dbReference>
<reference evidence="8" key="1">
    <citation type="journal article" date="2024" name="Int. J. Syst. Evol. Microbiol.">
        <title>Polycladomyces zharkentensis sp. nov., a novel thermophilic cellulose- and starch-degrading member of the Bacillota from a geothermal aquifer in Kazakhstan.</title>
        <authorList>
            <person name="Mashzhan A."/>
            <person name="Kistaubayeva A."/>
            <person name="Javier-Lopez R."/>
            <person name="Bissenova U."/>
            <person name="Bissenbay A."/>
            <person name="Birkeland N.K."/>
        </authorList>
    </citation>
    <scope>NUCLEOTIDE SEQUENCE</scope>
    <source>
        <strain evidence="8">ZKZ2T</strain>
    </source>
</reference>
<dbReference type="SMART" id="SM00421">
    <property type="entry name" value="HTH_LUXR"/>
    <property type="match status" value="1"/>
</dbReference>
<dbReference type="PROSITE" id="PS00622">
    <property type="entry name" value="HTH_LUXR_1"/>
    <property type="match status" value="1"/>
</dbReference>
<dbReference type="InterPro" id="IPR058245">
    <property type="entry name" value="NreC/VraR/RcsB-like_REC"/>
</dbReference>